<name>A0A1F8DZZ4_9BACT</name>
<gene>
    <name evidence="6" type="ORF">A2610_03900</name>
</gene>
<evidence type="ECO:0000256" key="4">
    <source>
        <dbReference type="PROSITE-ProRule" id="PRU01161"/>
    </source>
</evidence>
<feature type="domain" description="PNPLA" evidence="5">
    <location>
        <begin position="15"/>
        <end position="176"/>
    </location>
</feature>
<feature type="active site" description="Proton acceptor" evidence="4">
    <location>
        <position position="163"/>
    </location>
</feature>
<dbReference type="InterPro" id="IPR002641">
    <property type="entry name" value="PNPLA_dom"/>
</dbReference>
<feature type="short sequence motif" description="DGA/G" evidence="4">
    <location>
        <begin position="163"/>
        <end position="165"/>
    </location>
</feature>
<dbReference type="GO" id="GO:0016787">
    <property type="term" value="F:hydrolase activity"/>
    <property type="evidence" value="ECO:0007669"/>
    <property type="project" value="UniProtKB-UniRule"/>
</dbReference>
<dbReference type="InterPro" id="IPR050301">
    <property type="entry name" value="NTE"/>
</dbReference>
<dbReference type="EMBL" id="MGIV01000018">
    <property type="protein sequence ID" value="OGM94047.1"/>
    <property type="molecule type" value="Genomic_DNA"/>
</dbReference>
<proteinExistence type="predicted"/>
<feature type="active site" description="Nucleophile" evidence="4">
    <location>
        <position position="48"/>
    </location>
</feature>
<dbReference type="InterPro" id="IPR016035">
    <property type="entry name" value="Acyl_Trfase/lysoPLipase"/>
</dbReference>
<organism evidence="6 7">
    <name type="scientific">Candidatus Wolfebacteria bacterium RIFOXYD1_FULL_48_65</name>
    <dbReference type="NCBI Taxonomy" id="1802561"/>
    <lineage>
        <taxon>Bacteria</taxon>
        <taxon>Candidatus Wolfeibacteriota</taxon>
    </lineage>
</organism>
<dbReference type="Proteomes" id="UP000179057">
    <property type="component" value="Unassembled WGS sequence"/>
</dbReference>
<evidence type="ECO:0000256" key="3">
    <source>
        <dbReference type="ARBA" id="ARBA00023098"/>
    </source>
</evidence>
<dbReference type="Pfam" id="PF01734">
    <property type="entry name" value="Patatin"/>
    <property type="match status" value="1"/>
</dbReference>
<sequence length="273" mass="29272">MKLWNSKNKRPKIGLALGSGGAHGLAHIGVIKALLDNDIPIDYIAGASSGALIGGLYAVHKDIDAVERIALTSDLNLLTRFMFDVSTRGGLLSGSTVEQFIRDALDDVTFDALRIPFAAVATDIHTGEAIVLRSGDVSSAIRASISVPVIFEPVVHEGRLLVDGGLVMPVPVGLVRDMGADIVIGVNLDTPCLHKEHAAEPNVKMIIEMTMEILRNNLSEAQAQTADITVSPRFDTKVLVGWSEFLHAKGLIEKGQDSMEAELPRLKALLSKR</sequence>
<accession>A0A1F8DZZ4</accession>
<evidence type="ECO:0000256" key="1">
    <source>
        <dbReference type="ARBA" id="ARBA00022801"/>
    </source>
</evidence>
<comment type="caution">
    <text evidence="6">The sequence shown here is derived from an EMBL/GenBank/DDBJ whole genome shotgun (WGS) entry which is preliminary data.</text>
</comment>
<comment type="caution">
    <text evidence="4">Lacks conserved residue(s) required for the propagation of feature annotation.</text>
</comment>
<dbReference type="AlphaFoldDB" id="A0A1F8DZZ4"/>
<dbReference type="PANTHER" id="PTHR14226">
    <property type="entry name" value="NEUROPATHY TARGET ESTERASE/SWISS CHEESE D.MELANOGASTER"/>
    <property type="match status" value="1"/>
</dbReference>
<dbReference type="SUPFAM" id="SSF52151">
    <property type="entry name" value="FabD/lysophospholipase-like"/>
    <property type="match status" value="1"/>
</dbReference>
<keyword evidence="1 4" id="KW-0378">Hydrolase</keyword>
<reference evidence="6 7" key="1">
    <citation type="journal article" date="2016" name="Nat. Commun.">
        <title>Thousands of microbial genomes shed light on interconnected biogeochemical processes in an aquifer system.</title>
        <authorList>
            <person name="Anantharaman K."/>
            <person name="Brown C.T."/>
            <person name="Hug L.A."/>
            <person name="Sharon I."/>
            <person name="Castelle C.J."/>
            <person name="Probst A.J."/>
            <person name="Thomas B.C."/>
            <person name="Singh A."/>
            <person name="Wilkins M.J."/>
            <person name="Karaoz U."/>
            <person name="Brodie E.L."/>
            <person name="Williams K.H."/>
            <person name="Hubbard S.S."/>
            <person name="Banfield J.F."/>
        </authorList>
    </citation>
    <scope>NUCLEOTIDE SEQUENCE [LARGE SCALE GENOMIC DNA]</scope>
</reference>
<dbReference type="PROSITE" id="PS51635">
    <property type="entry name" value="PNPLA"/>
    <property type="match status" value="1"/>
</dbReference>
<protein>
    <recommendedName>
        <fullName evidence="5">PNPLA domain-containing protein</fullName>
    </recommendedName>
</protein>
<dbReference type="PANTHER" id="PTHR14226:SF76">
    <property type="entry name" value="NTE FAMILY PROTEIN RSSA"/>
    <property type="match status" value="1"/>
</dbReference>
<evidence type="ECO:0000313" key="6">
    <source>
        <dbReference type="EMBL" id="OGM94047.1"/>
    </source>
</evidence>
<evidence type="ECO:0000256" key="2">
    <source>
        <dbReference type="ARBA" id="ARBA00022963"/>
    </source>
</evidence>
<feature type="short sequence motif" description="GXSXG" evidence="4">
    <location>
        <begin position="46"/>
        <end position="50"/>
    </location>
</feature>
<evidence type="ECO:0000259" key="5">
    <source>
        <dbReference type="PROSITE" id="PS51635"/>
    </source>
</evidence>
<keyword evidence="2 4" id="KW-0442">Lipid degradation</keyword>
<evidence type="ECO:0000313" key="7">
    <source>
        <dbReference type="Proteomes" id="UP000179057"/>
    </source>
</evidence>
<keyword evidence="3 4" id="KW-0443">Lipid metabolism</keyword>
<dbReference type="GO" id="GO:0016042">
    <property type="term" value="P:lipid catabolic process"/>
    <property type="evidence" value="ECO:0007669"/>
    <property type="project" value="UniProtKB-UniRule"/>
</dbReference>
<dbReference type="Gene3D" id="3.40.1090.10">
    <property type="entry name" value="Cytosolic phospholipase A2 catalytic domain"/>
    <property type="match status" value="1"/>
</dbReference>